<accession>A0A1A9I2D7</accession>
<dbReference type="Gene3D" id="2.20.110.10">
    <property type="entry name" value="Histone H3 K4-specific methyltransferase SET7/9 N-terminal domain"/>
    <property type="match status" value="1"/>
</dbReference>
<dbReference type="SUPFAM" id="SSF82185">
    <property type="entry name" value="Histone H3 K4-specific methyltransferase SET7/9 N-terminal domain"/>
    <property type="match status" value="1"/>
</dbReference>
<reference evidence="1 2" key="1">
    <citation type="submission" date="2016-05" db="EMBL/GenBank/DDBJ databases">
        <title>Niabella ginsenosidivorans BS26 whole genome sequencing.</title>
        <authorList>
            <person name="Im W.T."/>
            <person name="Siddiqi M.Z."/>
        </authorList>
    </citation>
    <scope>NUCLEOTIDE SEQUENCE [LARGE SCALE GENOMIC DNA]</scope>
    <source>
        <strain evidence="1 2">BS26</strain>
    </source>
</reference>
<evidence type="ECO:0008006" key="3">
    <source>
        <dbReference type="Google" id="ProtNLM"/>
    </source>
</evidence>
<dbReference type="STRING" id="1176587.A8C56_11355"/>
<proteinExistence type="predicted"/>
<sequence>MKKIIFIFVLLSTSCVTQNKTDLYNLSNYQLDPDTTNVQYQGGRFYVYLKDTNYTAVKIDKGGGDSAIAFFYKRKKNGPFTTYVNGHVFFKKNFKNGLEDGIQLWFDEKGDTTEKEFYKDGAKIR</sequence>
<gene>
    <name evidence="1" type="ORF">A8C56_11355</name>
</gene>
<protein>
    <recommendedName>
        <fullName evidence="3">Nicotinic acid mononucleotide adenyltransferase</fullName>
    </recommendedName>
</protein>
<evidence type="ECO:0000313" key="1">
    <source>
        <dbReference type="EMBL" id="ANH81495.1"/>
    </source>
</evidence>
<organism evidence="1 2">
    <name type="scientific">Niabella ginsenosidivorans</name>
    <dbReference type="NCBI Taxonomy" id="1176587"/>
    <lineage>
        <taxon>Bacteria</taxon>
        <taxon>Pseudomonadati</taxon>
        <taxon>Bacteroidota</taxon>
        <taxon>Chitinophagia</taxon>
        <taxon>Chitinophagales</taxon>
        <taxon>Chitinophagaceae</taxon>
        <taxon>Niabella</taxon>
    </lineage>
</organism>
<dbReference type="Proteomes" id="UP000077667">
    <property type="component" value="Chromosome"/>
</dbReference>
<dbReference type="PROSITE" id="PS51257">
    <property type="entry name" value="PROKAR_LIPOPROTEIN"/>
    <property type="match status" value="1"/>
</dbReference>
<dbReference type="EMBL" id="CP015772">
    <property type="protein sequence ID" value="ANH81495.1"/>
    <property type="molecule type" value="Genomic_DNA"/>
</dbReference>
<name>A0A1A9I2D7_9BACT</name>
<dbReference type="OrthoDB" id="9785122at2"/>
<dbReference type="KEGG" id="nia:A8C56_11355"/>
<dbReference type="AlphaFoldDB" id="A0A1A9I2D7"/>
<dbReference type="RefSeq" id="WP_067755905.1">
    <property type="nucleotide sequence ID" value="NZ_CP015772.1"/>
</dbReference>
<evidence type="ECO:0000313" key="2">
    <source>
        <dbReference type="Proteomes" id="UP000077667"/>
    </source>
</evidence>
<keyword evidence="2" id="KW-1185">Reference proteome</keyword>